<feature type="compositionally biased region" description="Basic residues" evidence="11">
    <location>
        <begin position="1"/>
        <end position="15"/>
    </location>
</feature>
<evidence type="ECO:0000256" key="9">
    <source>
        <dbReference type="ARBA" id="ARBA00060772"/>
    </source>
</evidence>
<evidence type="ECO:0000256" key="11">
    <source>
        <dbReference type="SAM" id="MobiDB-lite"/>
    </source>
</evidence>
<comment type="catalytic activity">
    <reaction evidence="8">
        <text>ATP + H2O = ADP + phosphate + H(+)</text>
        <dbReference type="Rhea" id="RHEA:13065"/>
        <dbReference type="ChEBI" id="CHEBI:15377"/>
        <dbReference type="ChEBI" id="CHEBI:15378"/>
        <dbReference type="ChEBI" id="CHEBI:30616"/>
        <dbReference type="ChEBI" id="CHEBI:43474"/>
        <dbReference type="ChEBI" id="CHEBI:456216"/>
        <dbReference type="EC" id="3.6.4.13"/>
    </reaction>
</comment>
<dbReference type="Pfam" id="PF00270">
    <property type="entry name" value="DEAD"/>
    <property type="match status" value="1"/>
</dbReference>
<evidence type="ECO:0000259" key="13">
    <source>
        <dbReference type="PROSITE" id="PS51192"/>
    </source>
</evidence>
<dbReference type="STRING" id="337451.A0A3S3QQ03"/>
<comment type="similarity">
    <text evidence="9">Belongs to the DExH box helicase family.</text>
</comment>
<dbReference type="InterPro" id="IPR014001">
    <property type="entry name" value="Helicase_ATP-bd"/>
</dbReference>
<dbReference type="Gene3D" id="1.25.40.20">
    <property type="entry name" value="Ankyrin repeat-containing domain"/>
    <property type="match status" value="1"/>
</dbReference>
<dbReference type="SMART" id="SM00487">
    <property type="entry name" value="DEXDc"/>
    <property type="match status" value="1"/>
</dbReference>
<dbReference type="PROSITE" id="PS51061">
    <property type="entry name" value="R3H"/>
    <property type="match status" value="1"/>
</dbReference>
<dbReference type="InterPro" id="IPR027417">
    <property type="entry name" value="P-loop_NTPase"/>
</dbReference>
<comment type="subcellular location">
    <subcellularLocation>
        <location evidence="1">Nucleus</location>
    </subcellularLocation>
</comment>
<evidence type="ECO:0000256" key="7">
    <source>
        <dbReference type="ARBA" id="ARBA00023242"/>
    </source>
</evidence>
<dbReference type="EMBL" id="QPKB01000007">
    <property type="protein sequence ID" value="RWR88586.1"/>
    <property type="molecule type" value="Genomic_DNA"/>
</dbReference>
<organism evidence="14 15">
    <name type="scientific">Cinnamomum micranthum f. kanehirae</name>
    <dbReference type="NCBI Taxonomy" id="337451"/>
    <lineage>
        <taxon>Eukaryota</taxon>
        <taxon>Viridiplantae</taxon>
        <taxon>Streptophyta</taxon>
        <taxon>Embryophyta</taxon>
        <taxon>Tracheophyta</taxon>
        <taxon>Spermatophyta</taxon>
        <taxon>Magnoliopsida</taxon>
        <taxon>Magnoliidae</taxon>
        <taxon>Laurales</taxon>
        <taxon>Lauraceae</taxon>
        <taxon>Cinnamomum</taxon>
    </lineage>
</organism>
<dbReference type="InterPro" id="IPR001374">
    <property type="entry name" value="R3H_dom"/>
</dbReference>
<dbReference type="GO" id="GO:0005524">
    <property type="term" value="F:ATP binding"/>
    <property type="evidence" value="ECO:0007669"/>
    <property type="project" value="UniProtKB-KW"/>
</dbReference>
<dbReference type="GO" id="GO:0016787">
    <property type="term" value="F:hydrolase activity"/>
    <property type="evidence" value="ECO:0007669"/>
    <property type="project" value="UniProtKB-KW"/>
</dbReference>
<sequence length="557" mass="62691">MEKQKMGRRHGKKKDNGKGAAASPNVTETSRIQISKRLEEFRDGYDEVYTFESTLTNPERAVVHEMCRKMGLVSKSSGCKKTRRVSVYKSKKKKEPIIRRKEDVTFLTFSEATKNVLCDLFTRYPPGDGELAPETPHRNPNAKTAKHQEKHDNSFCKPLMGKDEIARKVDLLASRLNEAAHLRKIAEERLKLPIASFKDAITSTIDSHQVVLISGETGCGKTTQVPQFLLDHMWGKREACKIICTQPRLAERISSERGENVGDSVGYKIRLESKGGKNSSIMFCTNGILLRMLIGTSTNQSKMEATLAPIKDAVSEISHIIVDEIHERDRFADFMLAILRELLPSHPQLRLILMSATLDAERFSQYFGGCPIIRVPGFTYPVKTFYLEDVLSILKSTQDNHLNPIAMSDAIEETPLSDESRIALDESIDLAWSTDEFDPLLELISAEVTPKICNYQHSSTGASPLMVFAGKGRVDDVCMLLSYGADCNLRDKDGSTALDWAYRENQHGVADIIKKHMEDDLSKSEEQQQLLEKYLTSVNPEQIDSVLIEKIVKENMY</sequence>
<dbReference type="GO" id="GO:0003723">
    <property type="term" value="F:RNA binding"/>
    <property type="evidence" value="ECO:0007669"/>
    <property type="project" value="UniProtKB-KW"/>
</dbReference>
<dbReference type="Pfam" id="PF13857">
    <property type="entry name" value="Ank_5"/>
    <property type="match status" value="1"/>
</dbReference>
<evidence type="ECO:0000259" key="12">
    <source>
        <dbReference type="PROSITE" id="PS51061"/>
    </source>
</evidence>
<keyword evidence="4 14" id="KW-0347">Helicase</keyword>
<dbReference type="SUPFAM" id="SSF82708">
    <property type="entry name" value="R3H domain"/>
    <property type="match status" value="1"/>
</dbReference>
<dbReference type="Proteomes" id="UP000283530">
    <property type="component" value="Unassembled WGS sequence"/>
</dbReference>
<dbReference type="Gene3D" id="3.40.50.300">
    <property type="entry name" value="P-loop containing nucleotide triphosphate hydrolases"/>
    <property type="match status" value="1"/>
</dbReference>
<evidence type="ECO:0000256" key="4">
    <source>
        <dbReference type="ARBA" id="ARBA00022806"/>
    </source>
</evidence>
<name>A0A3S3QQ03_9MAGN</name>
<evidence type="ECO:0000313" key="14">
    <source>
        <dbReference type="EMBL" id="RWR88586.1"/>
    </source>
</evidence>
<dbReference type="PANTHER" id="PTHR18934">
    <property type="entry name" value="ATP-DEPENDENT RNA HELICASE"/>
    <property type="match status" value="1"/>
</dbReference>
<evidence type="ECO:0000256" key="3">
    <source>
        <dbReference type="ARBA" id="ARBA00022801"/>
    </source>
</evidence>
<dbReference type="AlphaFoldDB" id="A0A3S3QQ03"/>
<feature type="domain" description="R3H" evidence="12">
    <location>
        <begin position="28"/>
        <end position="91"/>
    </location>
</feature>
<evidence type="ECO:0000256" key="10">
    <source>
        <dbReference type="PROSITE-ProRule" id="PRU00023"/>
    </source>
</evidence>
<evidence type="ECO:0000313" key="15">
    <source>
        <dbReference type="Proteomes" id="UP000283530"/>
    </source>
</evidence>
<dbReference type="GO" id="GO:0005634">
    <property type="term" value="C:nucleus"/>
    <property type="evidence" value="ECO:0007669"/>
    <property type="project" value="UniProtKB-SubCell"/>
</dbReference>
<evidence type="ECO:0000256" key="1">
    <source>
        <dbReference type="ARBA" id="ARBA00004123"/>
    </source>
</evidence>
<comment type="caution">
    <text evidence="14">The sequence shown here is derived from an EMBL/GenBank/DDBJ whole genome shotgun (WGS) entry which is preliminary data.</text>
</comment>
<keyword evidence="5" id="KW-0067">ATP-binding</keyword>
<dbReference type="PROSITE" id="PS51192">
    <property type="entry name" value="HELICASE_ATP_BIND_1"/>
    <property type="match status" value="1"/>
</dbReference>
<dbReference type="GO" id="GO:0003677">
    <property type="term" value="F:DNA binding"/>
    <property type="evidence" value="ECO:0007669"/>
    <property type="project" value="UniProtKB-ARBA"/>
</dbReference>
<keyword evidence="10" id="KW-0040">ANK repeat</keyword>
<keyword evidence="3" id="KW-0378">Hydrolase</keyword>
<keyword evidence="6" id="KW-0694">RNA-binding</keyword>
<feature type="repeat" description="ANK" evidence="10">
    <location>
        <begin position="460"/>
        <end position="492"/>
    </location>
</feature>
<evidence type="ECO:0000256" key="5">
    <source>
        <dbReference type="ARBA" id="ARBA00022840"/>
    </source>
</evidence>
<dbReference type="Pfam" id="PF01424">
    <property type="entry name" value="R3H"/>
    <property type="match status" value="1"/>
</dbReference>
<feature type="domain" description="Helicase ATP-binding" evidence="13">
    <location>
        <begin position="202"/>
        <end position="376"/>
    </location>
</feature>
<dbReference type="InterPro" id="IPR002464">
    <property type="entry name" value="DNA/RNA_helicase_DEAH_CS"/>
</dbReference>
<evidence type="ECO:0000256" key="8">
    <source>
        <dbReference type="ARBA" id="ARBA00047984"/>
    </source>
</evidence>
<feature type="region of interest" description="Disordered" evidence="11">
    <location>
        <begin position="1"/>
        <end position="31"/>
    </location>
</feature>
<accession>A0A3S3QQ03</accession>
<dbReference type="InterPro" id="IPR011545">
    <property type="entry name" value="DEAD/DEAH_box_helicase_dom"/>
</dbReference>
<feature type="region of interest" description="Disordered" evidence="11">
    <location>
        <begin position="128"/>
        <end position="153"/>
    </location>
</feature>
<gene>
    <name evidence="14" type="ORF">CKAN_01761000</name>
</gene>
<dbReference type="FunFam" id="3.40.50.300:FF:000526">
    <property type="entry name" value="DExH-box ATP-dependent RNA helicase DExH3"/>
    <property type="match status" value="1"/>
</dbReference>
<dbReference type="PANTHER" id="PTHR18934:SF213">
    <property type="entry name" value="3'-5' RNA HELICASE YTHDC2"/>
    <property type="match status" value="1"/>
</dbReference>
<dbReference type="InterPro" id="IPR002110">
    <property type="entry name" value="Ankyrin_rpt"/>
</dbReference>
<dbReference type="CDD" id="cd17917">
    <property type="entry name" value="DEXHc_RHA-like"/>
    <property type="match status" value="1"/>
</dbReference>
<dbReference type="GO" id="GO:0003724">
    <property type="term" value="F:RNA helicase activity"/>
    <property type="evidence" value="ECO:0007669"/>
    <property type="project" value="UniProtKB-EC"/>
</dbReference>
<dbReference type="SUPFAM" id="SSF52540">
    <property type="entry name" value="P-loop containing nucleoside triphosphate hydrolases"/>
    <property type="match status" value="1"/>
</dbReference>
<dbReference type="SUPFAM" id="SSF48403">
    <property type="entry name" value="Ankyrin repeat"/>
    <property type="match status" value="1"/>
</dbReference>
<dbReference type="InterPro" id="IPR036867">
    <property type="entry name" value="R3H_dom_sf"/>
</dbReference>
<proteinExistence type="inferred from homology"/>
<dbReference type="InterPro" id="IPR036770">
    <property type="entry name" value="Ankyrin_rpt-contain_sf"/>
</dbReference>
<evidence type="ECO:0000256" key="2">
    <source>
        <dbReference type="ARBA" id="ARBA00022741"/>
    </source>
</evidence>
<keyword evidence="2" id="KW-0547">Nucleotide-binding</keyword>
<dbReference type="PROSITE" id="PS50088">
    <property type="entry name" value="ANK_REPEAT"/>
    <property type="match status" value="1"/>
</dbReference>
<keyword evidence="15" id="KW-1185">Reference proteome</keyword>
<evidence type="ECO:0000256" key="6">
    <source>
        <dbReference type="ARBA" id="ARBA00022884"/>
    </source>
</evidence>
<dbReference type="Gene3D" id="3.30.1370.50">
    <property type="entry name" value="R3H-like domain"/>
    <property type="match status" value="1"/>
</dbReference>
<dbReference type="OrthoDB" id="5600252at2759"/>
<dbReference type="PROSITE" id="PS50297">
    <property type="entry name" value="ANK_REP_REGION"/>
    <property type="match status" value="1"/>
</dbReference>
<dbReference type="PROSITE" id="PS00690">
    <property type="entry name" value="DEAH_ATP_HELICASE"/>
    <property type="match status" value="1"/>
</dbReference>
<dbReference type="SMART" id="SM00393">
    <property type="entry name" value="R3H"/>
    <property type="match status" value="1"/>
</dbReference>
<dbReference type="FunFam" id="3.30.1370.50:FF:000002">
    <property type="entry name" value="Immunoglobulin mu DNA-binding protein 2"/>
    <property type="match status" value="1"/>
</dbReference>
<dbReference type="SMART" id="SM00248">
    <property type="entry name" value="ANK"/>
    <property type="match status" value="2"/>
</dbReference>
<protein>
    <submittedName>
        <fullName evidence="14">DExH-box ATP-dependent RNA helicase DExH6-like protein isoform X1</fullName>
    </submittedName>
</protein>
<reference evidence="14 15" key="1">
    <citation type="journal article" date="2019" name="Nat. Plants">
        <title>Stout camphor tree genome fills gaps in understanding of flowering plant genome evolution.</title>
        <authorList>
            <person name="Chaw S.M."/>
            <person name="Liu Y.C."/>
            <person name="Wu Y.W."/>
            <person name="Wang H.Y."/>
            <person name="Lin C.I."/>
            <person name="Wu C.S."/>
            <person name="Ke H.M."/>
            <person name="Chang L.Y."/>
            <person name="Hsu C.Y."/>
            <person name="Yang H.T."/>
            <person name="Sudianto E."/>
            <person name="Hsu M.H."/>
            <person name="Wu K.P."/>
            <person name="Wang L.N."/>
            <person name="Leebens-Mack J.H."/>
            <person name="Tsai I.J."/>
        </authorList>
    </citation>
    <scope>NUCLEOTIDE SEQUENCE [LARGE SCALE GENOMIC DNA]</scope>
    <source>
        <strain evidence="15">cv. Chaw 1501</strain>
        <tissue evidence="14">Young leaves</tissue>
    </source>
</reference>
<keyword evidence="7" id="KW-0539">Nucleus</keyword>